<sequence length="124" mass="13319">MLAAIGMFVFDTQTLLPDRIGRDRAWRHARDDRFLAPAASQFVGPGDDKVTITGTLVPELAGSASAIETLAEMANEGEAWPLMDGTGTILGTYTIDRLANEGALLIDNGLARKVDFTLELTRVA</sequence>
<comment type="caution">
    <text evidence="1">The sequence shown here is derived from an EMBL/GenBank/DDBJ whole genome shotgun (WGS) entry which is preliminary data.</text>
</comment>
<accession>A0ABQ6P3R4</accession>
<keyword evidence="2" id="KW-1185">Reference proteome</keyword>
<reference evidence="1 2" key="1">
    <citation type="submission" date="2023-06" db="EMBL/GenBank/DDBJ databases">
        <title>Draft genome sequence of Novosphingobium sp. strain IK01.</title>
        <authorList>
            <person name="Hatamoto M."/>
            <person name="Ikarashi T."/>
            <person name="Yamaguchi T."/>
        </authorList>
    </citation>
    <scope>NUCLEOTIDE SEQUENCE [LARGE SCALE GENOMIC DNA]</scope>
    <source>
        <strain evidence="1 2">IK01</strain>
    </source>
</reference>
<dbReference type="Pfam" id="PF06995">
    <property type="entry name" value="Phage_P2_GpU"/>
    <property type="match status" value="1"/>
</dbReference>
<proteinExistence type="predicted"/>
<name>A0ABQ6P3R4_9SPHN</name>
<gene>
    <name evidence="1" type="ORF">NUTIK01_06750</name>
</gene>
<dbReference type="Proteomes" id="UP001187221">
    <property type="component" value="Unassembled WGS sequence"/>
</dbReference>
<evidence type="ECO:0000313" key="2">
    <source>
        <dbReference type="Proteomes" id="UP001187221"/>
    </source>
</evidence>
<dbReference type="EMBL" id="BTFW01000001">
    <property type="protein sequence ID" value="GMM59898.1"/>
    <property type="molecule type" value="Genomic_DNA"/>
</dbReference>
<dbReference type="RefSeq" id="WP_317973729.1">
    <property type="nucleotide sequence ID" value="NZ_BTFW01000001.1"/>
</dbReference>
<evidence type="ECO:0000313" key="1">
    <source>
        <dbReference type="EMBL" id="GMM59898.1"/>
    </source>
</evidence>
<dbReference type="InterPro" id="IPR009734">
    <property type="entry name" value="Myoviridae_GpU"/>
</dbReference>
<protein>
    <submittedName>
        <fullName evidence="1">Phage tail protein</fullName>
    </submittedName>
</protein>
<organism evidence="1 2">
    <name type="scientific">Novosphingobium pituita</name>
    <dbReference type="NCBI Taxonomy" id="3056842"/>
    <lineage>
        <taxon>Bacteria</taxon>
        <taxon>Pseudomonadati</taxon>
        <taxon>Pseudomonadota</taxon>
        <taxon>Alphaproteobacteria</taxon>
        <taxon>Sphingomonadales</taxon>
        <taxon>Sphingomonadaceae</taxon>
        <taxon>Novosphingobium</taxon>
    </lineage>
</organism>